<comment type="similarity">
    <text evidence="3 11">Belongs to the cytochrome c oxidase subunit 6c family.</text>
</comment>
<reference evidence="13" key="1">
    <citation type="submission" date="2011-03" db="EMBL/GenBank/DDBJ databases">
        <title>Version 3 of the genome sequence of Otolemur garnettii (Bushbaby).</title>
        <authorList>
            <consortium name="The Broad Institute Genome Sequencing Platform"/>
            <person name="Di Palma F."/>
            <person name="Johnson J."/>
            <person name="Lander E.S."/>
            <person name="Lindblad-Toh K."/>
            <person name="Jaffe D.B."/>
            <person name="Gnerre S."/>
            <person name="MacCallum I."/>
            <person name="Przybylski D."/>
            <person name="Ribeiro F.J."/>
            <person name="Burton J.N."/>
            <person name="Walker B.J."/>
            <person name="Sharpe T."/>
            <person name="Hall G."/>
        </authorList>
    </citation>
    <scope>NUCLEOTIDE SEQUENCE [LARGE SCALE GENOMIC DNA]</scope>
</reference>
<dbReference type="SUPFAM" id="SSF81415">
    <property type="entry name" value="Mitochondrial cytochrome c oxidase subunit VIc"/>
    <property type="match status" value="1"/>
</dbReference>
<evidence type="ECO:0000256" key="7">
    <source>
        <dbReference type="ARBA" id="ARBA00022989"/>
    </source>
</evidence>
<evidence type="ECO:0000256" key="11">
    <source>
        <dbReference type="RuleBase" id="RU368096"/>
    </source>
</evidence>
<evidence type="ECO:0000313" key="13">
    <source>
        <dbReference type="Proteomes" id="UP000005225"/>
    </source>
</evidence>
<comment type="pathway">
    <text evidence="2 11">Energy metabolism; oxidative phosphorylation.</text>
</comment>
<dbReference type="GO" id="GO:0006123">
    <property type="term" value="P:mitochondrial electron transport, cytochrome c to oxygen"/>
    <property type="evidence" value="ECO:0007669"/>
    <property type="project" value="UniProtKB-UniRule"/>
</dbReference>
<reference evidence="12" key="3">
    <citation type="submission" date="2025-09" db="UniProtKB">
        <authorList>
            <consortium name="Ensembl"/>
        </authorList>
    </citation>
    <scope>IDENTIFICATION</scope>
</reference>
<evidence type="ECO:0000313" key="12">
    <source>
        <dbReference type="Ensembl" id="ENSOGAP00000021805.1"/>
    </source>
</evidence>
<keyword evidence="9 11" id="KW-0472">Membrane</keyword>
<comment type="function">
    <text evidence="11">Component of the cytochrome c oxidase, the last enzyme in the mitochondrial electron transport chain which drives oxidative phosphorylation. The respiratory chain contains 3 multisubunit complexes succinate dehydrogenase (complex II, CII), ubiquinol-cytochrome c oxidoreductase (cytochrome b-c1 complex, complex III, CIII) and cytochrome c oxidase (complex IV, CIV), that cooperate to transfer electrons derived from NADH and succinate to molecular oxygen, creating an electrochemical gradient over the inner membrane that drives transmembrane transport and the ATP synthase. Cytochrome c oxidase is the component of the respiratory chain that catalyzes the reduction of oxygen to water. Electrons originating from reduced cytochrome c in the intermembrane space (IMS) are transferred via the dinuclear copper A center (CU(A)) of subunit 2 and heme A of subunit 1 to the active site in subunit 1, a binuclear center (BNC) formed by heme A3 and copper B (CU(B)). The BNC reduces molecular oxygen to 2 water molecules using 4 electrons from cytochrome c in the IMS and 4 protons from the mitochondrial matrix.</text>
</comment>
<dbReference type="InterPro" id="IPR037169">
    <property type="entry name" value="Cytochrome_c_oxidase_VIc_sf"/>
</dbReference>
<reference evidence="12" key="2">
    <citation type="submission" date="2025-08" db="UniProtKB">
        <authorList>
            <consortium name="Ensembl"/>
        </authorList>
    </citation>
    <scope>IDENTIFICATION</scope>
</reference>
<dbReference type="AlphaFoldDB" id="H0Y0B2"/>
<dbReference type="Gene3D" id="4.10.93.10">
    <property type="entry name" value="Mitochondrial cytochrome c oxidase subunit VIc/VIIs"/>
    <property type="match status" value="1"/>
</dbReference>
<dbReference type="UniPathway" id="UPA00705"/>
<comment type="subcellular location">
    <subcellularLocation>
        <location evidence="1 11">Mitochondrion inner membrane</location>
        <topology evidence="1 11">Single-pass membrane protein</topology>
    </subcellularLocation>
</comment>
<dbReference type="CDD" id="cd22901">
    <property type="entry name" value="CcO_VIc"/>
    <property type="match status" value="1"/>
</dbReference>
<dbReference type="GeneTree" id="ENSGT00940000163089"/>
<name>H0Y0B2_OTOGA</name>
<evidence type="ECO:0000256" key="3">
    <source>
        <dbReference type="ARBA" id="ARBA00007204"/>
    </source>
</evidence>
<dbReference type="Ensembl" id="ENSOGAT00000026894.1">
    <property type="protein sequence ID" value="ENSOGAP00000021805.1"/>
    <property type="gene ID" value="ENSOGAG00000031465.1"/>
</dbReference>
<evidence type="ECO:0000256" key="6">
    <source>
        <dbReference type="ARBA" id="ARBA00022792"/>
    </source>
</evidence>
<dbReference type="HOGENOM" id="CLU_196254_0_0_1"/>
<dbReference type="PANTHER" id="PTHR48416">
    <property type="entry name" value="CYTOCHROME C OXIDASE SUBUNIT 6C"/>
    <property type="match status" value="1"/>
</dbReference>
<dbReference type="InterPro" id="IPR051389">
    <property type="entry name" value="Cytochrome_c_oxidase_VIc"/>
</dbReference>
<evidence type="ECO:0000256" key="9">
    <source>
        <dbReference type="ARBA" id="ARBA00023136"/>
    </source>
</evidence>
<dbReference type="InterPro" id="IPR034884">
    <property type="entry name" value="Cytochrome_c_oxidase_VIc/VIIs"/>
</dbReference>
<dbReference type="InParanoid" id="H0Y0B2"/>
<evidence type="ECO:0000256" key="8">
    <source>
        <dbReference type="ARBA" id="ARBA00023128"/>
    </source>
</evidence>
<proteinExistence type="inferred from homology"/>
<evidence type="ECO:0000256" key="4">
    <source>
        <dbReference type="ARBA" id="ARBA00014285"/>
    </source>
</evidence>
<dbReference type="GO" id="GO:0045277">
    <property type="term" value="C:respiratory chain complex IV"/>
    <property type="evidence" value="ECO:0007669"/>
    <property type="project" value="UniProtKB-UniRule"/>
</dbReference>
<evidence type="ECO:0000256" key="1">
    <source>
        <dbReference type="ARBA" id="ARBA00004434"/>
    </source>
</evidence>
<feature type="transmembrane region" description="Helical" evidence="11">
    <location>
        <begin position="21"/>
        <end position="41"/>
    </location>
</feature>
<evidence type="ECO:0000256" key="10">
    <source>
        <dbReference type="ARBA" id="ARBA00030519"/>
    </source>
</evidence>
<keyword evidence="5 11" id="KW-0812">Transmembrane</keyword>
<organism evidence="12 13">
    <name type="scientific">Otolemur garnettii</name>
    <name type="common">Small-eared galago</name>
    <name type="synonym">Garnett's greater bushbaby</name>
    <dbReference type="NCBI Taxonomy" id="30611"/>
    <lineage>
        <taxon>Eukaryota</taxon>
        <taxon>Metazoa</taxon>
        <taxon>Chordata</taxon>
        <taxon>Craniata</taxon>
        <taxon>Vertebrata</taxon>
        <taxon>Euteleostomi</taxon>
        <taxon>Mammalia</taxon>
        <taxon>Eutheria</taxon>
        <taxon>Euarchontoglires</taxon>
        <taxon>Primates</taxon>
        <taxon>Strepsirrhini</taxon>
        <taxon>Lorisiformes</taxon>
        <taxon>Galagidae</taxon>
        <taxon>Otolemur</taxon>
    </lineage>
</organism>
<protein>
    <recommendedName>
        <fullName evidence="4 11">Cytochrome c oxidase subunit 6C</fullName>
    </recommendedName>
    <alternativeName>
        <fullName evidence="10 11">Cytochrome c oxidase polypeptide VIc</fullName>
    </alternativeName>
</protein>
<dbReference type="GO" id="GO:0005743">
    <property type="term" value="C:mitochondrial inner membrane"/>
    <property type="evidence" value="ECO:0007669"/>
    <property type="project" value="UniProtKB-SubCell"/>
</dbReference>
<comment type="subunit">
    <text evidence="11">Component of the cytochrome c oxidase (complex IV, CIV), a multisubunit enzyme composed of 14 subunits. The complex is composed of a catalytic core of 3 subunits MT-CO1, MT-CO2 and MT-CO3, encoded in the mitochondrial DNA, and 11 supernumerary subunits COX4I, COX5A, COX5B, COX6A, COX6B, COX6C, COX7A, COX7B, COX7C, COX8 and NDUFA4, which are encoded in the nuclear genome. The complex exists as a monomer or a dimer and forms supercomplexes (SCs) in the inner mitochondrial membrane with NADH-ubiquinone oxidoreductase (complex I, CI) and ubiquinol-cytochrome c oxidoreductase (cytochrome b-c1 complex, complex III, CIII), resulting in different assemblies (supercomplex SCI(1)III(2)IV(1) and megacomplex MCI(2)III(2)IV(2)).</text>
</comment>
<evidence type="ECO:0000256" key="5">
    <source>
        <dbReference type="ARBA" id="ARBA00022692"/>
    </source>
</evidence>
<dbReference type="Proteomes" id="UP000005225">
    <property type="component" value="Unassembled WGS sequence"/>
</dbReference>
<evidence type="ECO:0000256" key="2">
    <source>
        <dbReference type="ARBA" id="ARBA00004673"/>
    </source>
</evidence>
<keyword evidence="7 11" id="KW-1133">Transmembrane helix</keyword>
<dbReference type="Pfam" id="PF02937">
    <property type="entry name" value="COX6C"/>
    <property type="match status" value="1"/>
</dbReference>
<keyword evidence="13" id="KW-1185">Reference proteome</keyword>
<keyword evidence="6 11" id="KW-0999">Mitochondrion inner membrane</keyword>
<dbReference type="PANTHER" id="PTHR48416:SF1">
    <property type="entry name" value="CYTOCHROME C OXIDASE SUBUNIT 6C"/>
    <property type="match status" value="1"/>
</dbReference>
<sequence>MASSVLTKSQMCGLLARQLEIHVVGAFAVSVGVAAFCKFSVADPRKKAYADFYRNYDSMKGFEEKRKAWYLSEHK</sequence>
<dbReference type="EMBL" id="AAQR03121837">
    <property type="status" value="NOT_ANNOTATED_CDS"/>
    <property type="molecule type" value="Genomic_DNA"/>
</dbReference>
<accession>H0Y0B2</accession>
<dbReference type="STRING" id="30611.ENSOGAP00000021805"/>
<keyword evidence="8 11" id="KW-0496">Mitochondrion</keyword>